<gene>
    <name evidence="3" type="ORF">GOHSU_22_00570</name>
</gene>
<dbReference type="Proteomes" id="UP000053405">
    <property type="component" value="Unassembled WGS sequence"/>
</dbReference>
<dbReference type="EMBL" id="BANT01000022">
    <property type="protein sequence ID" value="GAC57597.1"/>
    <property type="molecule type" value="Genomic_DNA"/>
</dbReference>
<dbReference type="AlphaFoldDB" id="L7LC05"/>
<evidence type="ECO:0000256" key="1">
    <source>
        <dbReference type="SAM" id="MobiDB-lite"/>
    </source>
</evidence>
<evidence type="ECO:0000313" key="3">
    <source>
        <dbReference type="EMBL" id="GAC57597.1"/>
    </source>
</evidence>
<evidence type="ECO:0000256" key="2">
    <source>
        <dbReference type="SAM" id="SignalP"/>
    </source>
</evidence>
<feature type="region of interest" description="Disordered" evidence="1">
    <location>
        <begin position="18"/>
        <end position="115"/>
    </location>
</feature>
<feature type="chain" id="PRO_5038878596" description="Lipoprotein" evidence="2">
    <location>
        <begin position="25"/>
        <end position="138"/>
    </location>
</feature>
<dbReference type="PROSITE" id="PS51257">
    <property type="entry name" value="PROKAR_LIPOPROTEIN"/>
    <property type="match status" value="1"/>
</dbReference>
<reference evidence="3 4" key="1">
    <citation type="submission" date="2012-12" db="EMBL/GenBank/DDBJ databases">
        <title>Whole genome shotgun sequence of Gordonia hirsuta NBRC 16056.</title>
        <authorList>
            <person name="Isaki-Nakamura S."/>
            <person name="Hosoyama A."/>
            <person name="Tsuchikane K."/>
            <person name="Katsumata H."/>
            <person name="Baba S."/>
            <person name="Yamazaki S."/>
            <person name="Fujita N."/>
        </authorList>
    </citation>
    <scope>NUCLEOTIDE SEQUENCE [LARGE SCALE GENOMIC DNA]</scope>
    <source>
        <strain evidence="3 4">NBRC 16056</strain>
    </source>
</reference>
<evidence type="ECO:0000313" key="4">
    <source>
        <dbReference type="Proteomes" id="UP000053405"/>
    </source>
</evidence>
<protein>
    <recommendedName>
        <fullName evidence="5">Lipoprotein</fullName>
    </recommendedName>
</protein>
<keyword evidence="2" id="KW-0732">Signal</keyword>
<feature type="compositionally biased region" description="Low complexity" evidence="1">
    <location>
        <begin position="18"/>
        <end position="45"/>
    </location>
</feature>
<feature type="signal peptide" evidence="2">
    <location>
        <begin position="1"/>
        <end position="24"/>
    </location>
</feature>
<sequence>MKKSTVLAAGILSLALLTGGCSSSGSPTPAPSSAVPSVSTSAEVTAPEQGEGRPEQNRPAEVTPPSQEPEAPRQFGPPDSPNDNTGGQGPEAPRQFGPPDSPNDNTGGQGAVGSSCVENGVEGVVVDNGAGGFACKTD</sequence>
<keyword evidence="4" id="KW-1185">Reference proteome</keyword>
<organism evidence="3 4">
    <name type="scientific">Gordonia hirsuta DSM 44140 = NBRC 16056</name>
    <dbReference type="NCBI Taxonomy" id="1121927"/>
    <lineage>
        <taxon>Bacteria</taxon>
        <taxon>Bacillati</taxon>
        <taxon>Actinomycetota</taxon>
        <taxon>Actinomycetes</taxon>
        <taxon>Mycobacteriales</taxon>
        <taxon>Gordoniaceae</taxon>
        <taxon>Gordonia</taxon>
    </lineage>
</organism>
<dbReference type="RefSeq" id="WP_005940019.1">
    <property type="nucleotide sequence ID" value="NZ_ATVK01000050.1"/>
</dbReference>
<comment type="caution">
    <text evidence="3">The sequence shown here is derived from an EMBL/GenBank/DDBJ whole genome shotgun (WGS) entry which is preliminary data.</text>
</comment>
<name>L7LC05_9ACTN</name>
<evidence type="ECO:0008006" key="5">
    <source>
        <dbReference type="Google" id="ProtNLM"/>
    </source>
</evidence>
<accession>L7LC05</accession>
<proteinExistence type="predicted"/>